<sequence>MPGGSPAGWGTMEGMDQPTFVYDGDCAFCTSCAEFARRRVPTPARIVPWQFADLGALGLTAERCAEAVQWVDPRTGAAAAGPDAIALLLGSSRPWWRAAGAVLRVPPVRALAWPTYRWVARNRHRMPGGTAACAVPRPDAQV</sequence>
<dbReference type="Proteomes" id="UP000503011">
    <property type="component" value="Chromosome"/>
</dbReference>
<gene>
    <name evidence="1" type="ORF">Psuf_077450</name>
</gene>
<reference evidence="1 2" key="1">
    <citation type="submission" date="2020-03" db="EMBL/GenBank/DDBJ databases">
        <title>Whole genome shotgun sequence of Phytohabitans suffuscus NBRC 105367.</title>
        <authorList>
            <person name="Komaki H."/>
            <person name="Tamura T."/>
        </authorList>
    </citation>
    <scope>NUCLEOTIDE SEQUENCE [LARGE SCALE GENOMIC DNA]</scope>
    <source>
        <strain evidence="1 2">NBRC 105367</strain>
    </source>
</reference>
<reference evidence="1 2" key="2">
    <citation type="submission" date="2020-03" db="EMBL/GenBank/DDBJ databases">
        <authorList>
            <person name="Ichikawa N."/>
            <person name="Kimura A."/>
            <person name="Kitahashi Y."/>
            <person name="Uohara A."/>
        </authorList>
    </citation>
    <scope>NUCLEOTIDE SEQUENCE [LARGE SCALE GENOMIC DNA]</scope>
    <source>
        <strain evidence="1 2">NBRC 105367</strain>
    </source>
</reference>
<dbReference type="GO" id="GO:0015035">
    <property type="term" value="F:protein-disulfide reductase activity"/>
    <property type="evidence" value="ECO:0007669"/>
    <property type="project" value="InterPro"/>
</dbReference>
<protein>
    <recommendedName>
        <fullName evidence="3">Thiol-disulfide oxidoreductase</fullName>
    </recommendedName>
</protein>
<evidence type="ECO:0000313" key="1">
    <source>
        <dbReference type="EMBL" id="BCB90432.1"/>
    </source>
</evidence>
<organism evidence="1 2">
    <name type="scientific">Phytohabitans suffuscus</name>
    <dbReference type="NCBI Taxonomy" id="624315"/>
    <lineage>
        <taxon>Bacteria</taxon>
        <taxon>Bacillati</taxon>
        <taxon>Actinomycetota</taxon>
        <taxon>Actinomycetes</taxon>
        <taxon>Micromonosporales</taxon>
        <taxon>Micromonosporaceae</taxon>
    </lineage>
</organism>
<keyword evidence="2" id="KW-1185">Reference proteome</keyword>
<proteinExistence type="predicted"/>
<dbReference type="EMBL" id="AP022871">
    <property type="protein sequence ID" value="BCB90432.1"/>
    <property type="molecule type" value="Genomic_DNA"/>
</dbReference>
<dbReference type="Pfam" id="PF04134">
    <property type="entry name" value="DCC1-like"/>
    <property type="match status" value="1"/>
</dbReference>
<evidence type="ECO:0008006" key="3">
    <source>
        <dbReference type="Google" id="ProtNLM"/>
    </source>
</evidence>
<accession>A0A6F8YWG0</accession>
<dbReference type="AlphaFoldDB" id="A0A6F8YWG0"/>
<name>A0A6F8YWG0_9ACTN</name>
<evidence type="ECO:0000313" key="2">
    <source>
        <dbReference type="Proteomes" id="UP000503011"/>
    </source>
</evidence>
<dbReference type="InterPro" id="IPR007263">
    <property type="entry name" value="DCC1-like"/>
</dbReference>
<dbReference type="KEGG" id="psuu:Psuf_077450"/>